<evidence type="ECO:0000313" key="7">
    <source>
        <dbReference type="EMBL" id="MWV28932.1"/>
    </source>
</evidence>
<feature type="domain" description="Inositolphosphotransferase Aur1/Ipt1" evidence="6">
    <location>
        <begin position="13"/>
        <end position="85"/>
    </location>
</feature>
<dbReference type="InterPro" id="IPR036938">
    <property type="entry name" value="PAP2/HPO_sf"/>
</dbReference>
<dbReference type="InterPro" id="IPR052185">
    <property type="entry name" value="IPC_Synthase-Related"/>
</dbReference>
<name>A0A844XGZ5_9SPHN</name>
<dbReference type="Pfam" id="PF14378">
    <property type="entry name" value="PAP2_3"/>
    <property type="match status" value="1"/>
</dbReference>
<feature type="transmembrane region" description="Helical" evidence="5">
    <location>
        <begin position="75"/>
        <end position="95"/>
    </location>
</feature>
<dbReference type="GO" id="GO:0016020">
    <property type="term" value="C:membrane"/>
    <property type="evidence" value="ECO:0007669"/>
    <property type="project" value="UniProtKB-SubCell"/>
</dbReference>
<protein>
    <submittedName>
        <fullName evidence="7">Phosphatase PAP2 family protein</fullName>
    </submittedName>
</protein>
<gene>
    <name evidence="7" type="ORF">GRF63_13550</name>
</gene>
<dbReference type="Gene3D" id="1.20.144.10">
    <property type="entry name" value="Phosphatidic acid phosphatase type 2/haloperoxidase"/>
    <property type="match status" value="1"/>
</dbReference>
<keyword evidence="3 5" id="KW-1133">Transmembrane helix</keyword>
<evidence type="ECO:0000256" key="1">
    <source>
        <dbReference type="ARBA" id="ARBA00004141"/>
    </source>
</evidence>
<reference evidence="7 8" key="1">
    <citation type="submission" date="2019-12" db="EMBL/GenBank/DDBJ databases">
        <authorList>
            <person name="Lee S.D."/>
        </authorList>
    </citation>
    <scope>NUCLEOTIDE SEQUENCE [LARGE SCALE GENOMIC DNA]</scope>
    <source>
        <strain evidence="7 8">GH3-10</strain>
    </source>
</reference>
<keyword evidence="4 5" id="KW-0472">Membrane</keyword>
<evidence type="ECO:0000256" key="5">
    <source>
        <dbReference type="SAM" id="Phobius"/>
    </source>
</evidence>
<keyword evidence="8" id="KW-1185">Reference proteome</keyword>
<evidence type="ECO:0000259" key="6">
    <source>
        <dbReference type="Pfam" id="PF14378"/>
    </source>
</evidence>
<dbReference type="PANTHER" id="PTHR31310">
    <property type="match status" value="1"/>
</dbReference>
<evidence type="ECO:0000313" key="8">
    <source>
        <dbReference type="Proteomes" id="UP000461409"/>
    </source>
</evidence>
<dbReference type="SUPFAM" id="SSF48317">
    <property type="entry name" value="Acid phosphatase/Vanadium-dependent haloperoxidase"/>
    <property type="match status" value="1"/>
</dbReference>
<dbReference type="Proteomes" id="UP000461409">
    <property type="component" value="Unassembled WGS sequence"/>
</dbReference>
<evidence type="ECO:0000256" key="2">
    <source>
        <dbReference type="ARBA" id="ARBA00022692"/>
    </source>
</evidence>
<proteinExistence type="predicted"/>
<evidence type="ECO:0000256" key="3">
    <source>
        <dbReference type="ARBA" id="ARBA00022989"/>
    </source>
</evidence>
<dbReference type="PANTHER" id="PTHR31310:SF7">
    <property type="entry name" value="PA-PHOSPHATASE RELATED-FAMILY PROTEIN DDB_G0268928"/>
    <property type="match status" value="1"/>
</dbReference>
<dbReference type="EMBL" id="WUBR01000003">
    <property type="protein sequence ID" value="MWV28932.1"/>
    <property type="molecule type" value="Genomic_DNA"/>
</dbReference>
<evidence type="ECO:0000256" key="4">
    <source>
        <dbReference type="ARBA" id="ARBA00023136"/>
    </source>
</evidence>
<sequence length="114" mass="12187">MPVAISSARYLLEAQGTNAFAGGISAMPSMHVAIAVLVALFLKERLPSLQWIGWVFAAIMYFGSIHLGYHYATDGIVSAVGVIFIWKMTSLYLAWLARLSPAPSSGTADALAAR</sequence>
<comment type="subcellular location">
    <subcellularLocation>
        <location evidence="1">Membrane</location>
        <topology evidence="1">Multi-pass membrane protein</topology>
    </subcellularLocation>
</comment>
<dbReference type="AlphaFoldDB" id="A0A844XGZ5"/>
<comment type="caution">
    <text evidence="7">The sequence shown here is derived from an EMBL/GenBank/DDBJ whole genome shotgun (WGS) entry which is preliminary data.</text>
</comment>
<reference evidence="7 8" key="2">
    <citation type="submission" date="2020-02" db="EMBL/GenBank/DDBJ databases">
        <title>Erythrobacter dongmakensis sp. nov., isolated from a tidal mudflat.</title>
        <authorList>
            <person name="Kim I.S."/>
        </authorList>
    </citation>
    <scope>NUCLEOTIDE SEQUENCE [LARGE SCALE GENOMIC DNA]</scope>
    <source>
        <strain evidence="7 8">GH3-10</strain>
    </source>
</reference>
<feature type="transmembrane region" description="Helical" evidence="5">
    <location>
        <begin position="20"/>
        <end position="42"/>
    </location>
</feature>
<keyword evidence="2 5" id="KW-0812">Transmembrane</keyword>
<feature type="transmembrane region" description="Helical" evidence="5">
    <location>
        <begin position="49"/>
        <end position="69"/>
    </location>
</feature>
<accession>A0A844XGZ5</accession>
<dbReference type="InterPro" id="IPR026841">
    <property type="entry name" value="Aur1/Ipt1"/>
</dbReference>
<organism evidence="7 8">
    <name type="scientific">Aurantiacibacter rhizosphaerae</name>
    <dbReference type="NCBI Taxonomy" id="2691582"/>
    <lineage>
        <taxon>Bacteria</taxon>
        <taxon>Pseudomonadati</taxon>
        <taxon>Pseudomonadota</taxon>
        <taxon>Alphaproteobacteria</taxon>
        <taxon>Sphingomonadales</taxon>
        <taxon>Erythrobacteraceae</taxon>
        <taxon>Aurantiacibacter</taxon>
    </lineage>
</organism>